<gene>
    <name evidence="1" type="ORF">SAMN05216404_11944</name>
</gene>
<protein>
    <submittedName>
        <fullName evidence="1">Uncharacterized protein</fullName>
    </submittedName>
</protein>
<name>A0A1H8P8W4_9PROT</name>
<organism evidence="1 2">
    <name type="scientific">Nitrosospira multiformis</name>
    <dbReference type="NCBI Taxonomy" id="1231"/>
    <lineage>
        <taxon>Bacteria</taxon>
        <taxon>Pseudomonadati</taxon>
        <taxon>Pseudomonadota</taxon>
        <taxon>Betaproteobacteria</taxon>
        <taxon>Nitrosomonadales</taxon>
        <taxon>Nitrosomonadaceae</taxon>
        <taxon>Nitrosospira</taxon>
    </lineage>
</organism>
<dbReference type="Proteomes" id="UP000183898">
    <property type="component" value="Unassembled WGS sequence"/>
</dbReference>
<evidence type="ECO:0000313" key="2">
    <source>
        <dbReference type="Proteomes" id="UP000183898"/>
    </source>
</evidence>
<evidence type="ECO:0000313" key="1">
    <source>
        <dbReference type="EMBL" id="SEO37973.1"/>
    </source>
</evidence>
<proteinExistence type="predicted"/>
<reference evidence="1 2" key="1">
    <citation type="submission" date="2016-10" db="EMBL/GenBank/DDBJ databases">
        <authorList>
            <person name="de Groot N.N."/>
        </authorList>
    </citation>
    <scope>NUCLEOTIDE SEQUENCE [LARGE SCALE GENOMIC DNA]</scope>
    <source>
        <strain evidence="1 2">Nl18</strain>
    </source>
</reference>
<dbReference type="AlphaFoldDB" id="A0A1H8P8W4"/>
<sequence>MFAILGDSPDGPTGEVRSGIAAGVAILAATLVSELREFLGSLIMTIVGIGYL</sequence>
<dbReference type="EMBL" id="FOCT01000019">
    <property type="protein sequence ID" value="SEO37973.1"/>
    <property type="molecule type" value="Genomic_DNA"/>
</dbReference>
<accession>A0A1H8P8W4</accession>